<dbReference type="EMBL" id="UINC01111030">
    <property type="protein sequence ID" value="SVC78940.1"/>
    <property type="molecule type" value="Genomic_DNA"/>
</dbReference>
<gene>
    <name evidence="2" type="ORF">METZ01_LOCUS331794</name>
</gene>
<reference evidence="2" key="1">
    <citation type="submission" date="2018-05" db="EMBL/GenBank/DDBJ databases">
        <authorList>
            <person name="Lanie J.A."/>
            <person name="Ng W.-L."/>
            <person name="Kazmierczak K.M."/>
            <person name="Andrzejewski T.M."/>
            <person name="Davidsen T.M."/>
            <person name="Wayne K.J."/>
            <person name="Tettelin H."/>
            <person name="Glass J.I."/>
            <person name="Rusch D."/>
            <person name="Podicherti R."/>
            <person name="Tsui H.-C.T."/>
            <person name="Winkler M.E."/>
        </authorList>
    </citation>
    <scope>NUCLEOTIDE SEQUENCE</scope>
</reference>
<dbReference type="GO" id="GO:0016747">
    <property type="term" value="F:acyltransferase activity, transferring groups other than amino-acyl groups"/>
    <property type="evidence" value="ECO:0007669"/>
    <property type="project" value="InterPro"/>
</dbReference>
<feature type="domain" description="N-acetyltransferase" evidence="1">
    <location>
        <begin position="1"/>
        <end position="161"/>
    </location>
</feature>
<name>A0A382Q1R0_9ZZZZ</name>
<feature type="non-terminal residue" evidence="2">
    <location>
        <position position="1"/>
    </location>
</feature>
<organism evidence="2">
    <name type="scientific">marine metagenome</name>
    <dbReference type="NCBI Taxonomy" id="408172"/>
    <lineage>
        <taxon>unclassified sequences</taxon>
        <taxon>metagenomes</taxon>
        <taxon>ecological metagenomes</taxon>
    </lineage>
</organism>
<sequence>TLRRMQESDLQTYYEIDNHPGHCQYLSRPPHTLEQSREFITTARDLRLGEEGHYLHVSVDLKSTNTMIGNVCIKVESQVHRQGDVGWFLSAKLRGQGLATEAVVSWLDFCFSTIDLHRVTARCDAANERSRAMMERIGMRQEAHYKQIAYFDDVWHDQYCYAILKPEWEEARSSA</sequence>
<dbReference type="PANTHER" id="PTHR43792">
    <property type="entry name" value="GNAT FAMILY, PUTATIVE (AFU_ORTHOLOGUE AFUA_3G00765)-RELATED-RELATED"/>
    <property type="match status" value="1"/>
</dbReference>
<evidence type="ECO:0000259" key="1">
    <source>
        <dbReference type="PROSITE" id="PS51186"/>
    </source>
</evidence>
<evidence type="ECO:0000313" key="2">
    <source>
        <dbReference type="EMBL" id="SVC78940.1"/>
    </source>
</evidence>
<dbReference type="InterPro" id="IPR051531">
    <property type="entry name" value="N-acetyltransferase"/>
</dbReference>
<dbReference type="AlphaFoldDB" id="A0A382Q1R0"/>
<accession>A0A382Q1R0</accession>
<dbReference type="SUPFAM" id="SSF55729">
    <property type="entry name" value="Acyl-CoA N-acyltransferases (Nat)"/>
    <property type="match status" value="1"/>
</dbReference>
<dbReference type="InterPro" id="IPR016181">
    <property type="entry name" value="Acyl_CoA_acyltransferase"/>
</dbReference>
<dbReference type="PROSITE" id="PS51186">
    <property type="entry name" value="GNAT"/>
    <property type="match status" value="1"/>
</dbReference>
<protein>
    <recommendedName>
        <fullName evidence="1">N-acetyltransferase domain-containing protein</fullName>
    </recommendedName>
</protein>
<proteinExistence type="predicted"/>
<dbReference type="Gene3D" id="3.40.630.30">
    <property type="match status" value="1"/>
</dbReference>
<dbReference type="InterPro" id="IPR000182">
    <property type="entry name" value="GNAT_dom"/>
</dbReference>
<dbReference type="Pfam" id="PF13302">
    <property type="entry name" value="Acetyltransf_3"/>
    <property type="match status" value="1"/>
</dbReference>